<evidence type="ECO:0000313" key="2">
    <source>
        <dbReference type="Proteomes" id="UP000009145"/>
    </source>
</evidence>
<reference evidence="1 2" key="1">
    <citation type="journal article" date="2012" name="J. Bacteriol.">
        <title>Complete genome sequences of Methylophaga sp. strain JAM1 and Methylophaga sp. strain JAM7.</title>
        <authorList>
            <person name="Villeneuve C."/>
            <person name="Martineau C."/>
            <person name="Mauffrey F."/>
            <person name="Villemur R."/>
        </authorList>
    </citation>
    <scope>NUCLEOTIDE SEQUENCE [LARGE SCALE GENOMIC DNA]</scope>
    <source>
        <strain evidence="1 2">JAM7</strain>
    </source>
</reference>
<evidence type="ECO:0000313" key="1">
    <source>
        <dbReference type="EMBL" id="AFJ02717.1"/>
    </source>
</evidence>
<protein>
    <submittedName>
        <fullName evidence="1">Uncharacterized protein</fullName>
    </submittedName>
</protein>
<accession>I1YIH4</accession>
<dbReference type="KEGG" id="mec:Q7C_1568"/>
<dbReference type="AlphaFoldDB" id="I1YIH4"/>
<dbReference type="HOGENOM" id="CLU_3292279_0_0_6"/>
<organism evidence="1 2">
    <name type="scientific">Methylophaga frappieri (strain ATCC BAA-2434 / DSM 25690 / JAM7)</name>
    <dbReference type="NCBI Taxonomy" id="754477"/>
    <lineage>
        <taxon>Bacteria</taxon>
        <taxon>Pseudomonadati</taxon>
        <taxon>Pseudomonadota</taxon>
        <taxon>Gammaproteobacteria</taxon>
        <taxon>Thiotrichales</taxon>
        <taxon>Piscirickettsiaceae</taxon>
        <taxon>Methylophaga</taxon>
    </lineage>
</organism>
<dbReference type="EMBL" id="CP003380">
    <property type="protein sequence ID" value="AFJ02717.1"/>
    <property type="molecule type" value="Genomic_DNA"/>
</dbReference>
<sequence length="40" mass="4475">MLHFSGRGQPVRSDAALRDSFFAASQLNDEHGIFLRGIKE</sequence>
<proteinExistence type="predicted"/>
<dbReference type="Proteomes" id="UP000009145">
    <property type="component" value="Chromosome"/>
</dbReference>
<gene>
    <name evidence="1" type="ordered locus">Q7C_1568</name>
</gene>
<name>I1YIH4_METFJ</name>
<keyword evidence="2" id="KW-1185">Reference proteome</keyword>